<proteinExistence type="predicted"/>
<evidence type="ECO:0000313" key="3">
    <source>
        <dbReference type="Proteomes" id="UP000281677"/>
    </source>
</evidence>
<sequence>MMWTALFILGALFSPTWAQHLEYSEPEYGLRLSFYDPSRSHACGQGSVSGNESNAISFHTNDVPAGHLCWNLDDIFSQPNQSYTTGSYSCRGDDLCGINYTISGVENFNTSANYSSMYYQYFVGRNVEEAIGTVGFFQVQTYGAENCMQGGPSDGKSLYPWIRWSCQSEGDCTTLPYDIKSIGLNPTDKYYDDDNDQCYMANALGGYGAYDYLTYARIGAGTAIKPVTWIVVGMAFLAGGMTLL</sequence>
<comment type="caution">
    <text evidence="2">The sequence shown here is derived from an EMBL/GenBank/DDBJ whole genome shotgun (WGS) entry which is preliminary data.</text>
</comment>
<name>A0A3M7IDE9_HORWE</name>
<organism evidence="2 3">
    <name type="scientific">Hortaea werneckii</name>
    <name type="common">Black yeast</name>
    <name type="synonym">Cladosporium werneckii</name>
    <dbReference type="NCBI Taxonomy" id="91943"/>
    <lineage>
        <taxon>Eukaryota</taxon>
        <taxon>Fungi</taxon>
        <taxon>Dikarya</taxon>
        <taxon>Ascomycota</taxon>
        <taxon>Pezizomycotina</taxon>
        <taxon>Dothideomycetes</taxon>
        <taxon>Dothideomycetidae</taxon>
        <taxon>Mycosphaerellales</taxon>
        <taxon>Teratosphaeriaceae</taxon>
        <taxon>Hortaea</taxon>
    </lineage>
</organism>
<keyword evidence="1" id="KW-0732">Signal</keyword>
<dbReference type="AlphaFoldDB" id="A0A3M7IDE9"/>
<protein>
    <recommendedName>
        <fullName evidence="4">AA1-like domain-containing protein</fullName>
    </recommendedName>
</protein>
<dbReference type="VEuPathDB" id="FungiDB:BTJ68_01471"/>
<feature type="signal peptide" evidence="1">
    <location>
        <begin position="1"/>
        <end position="18"/>
    </location>
</feature>
<evidence type="ECO:0000313" key="2">
    <source>
        <dbReference type="EMBL" id="RMZ23373.1"/>
    </source>
</evidence>
<accession>A0A3M7IDE9</accession>
<dbReference type="EMBL" id="QWIT01000490">
    <property type="protein sequence ID" value="RMZ23373.1"/>
    <property type="molecule type" value="Genomic_DNA"/>
</dbReference>
<dbReference type="Proteomes" id="UP000281677">
    <property type="component" value="Unassembled WGS sequence"/>
</dbReference>
<evidence type="ECO:0000256" key="1">
    <source>
        <dbReference type="SAM" id="SignalP"/>
    </source>
</evidence>
<gene>
    <name evidence="2" type="ORF">D0859_12592</name>
</gene>
<dbReference type="OrthoDB" id="3878372at2759"/>
<evidence type="ECO:0008006" key="4">
    <source>
        <dbReference type="Google" id="ProtNLM"/>
    </source>
</evidence>
<feature type="chain" id="PRO_5017999717" description="AA1-like domain-containing protein" evidence="1">
    <location>
        <begin position="19"/>
        <end position="244"/>
    </location>
</feature>
<reference evidence="2 3" key="1">
    <citation type="journal article" date="2018" name="BMC Genomics">
        <title>Genomic evidence for intraspecific hybridization in a clonal and extremely halotolerant yeast.</title>
        <authorList>
            <person name="Gostincar C."/>
            <person name="Stajich J.E."/>
            <person name="Zupancic J."/>
            <person name="Zalar P."/>
            <person name="Gunde-Cimerman N."/>
        </authorList>
    </citation>
    <scope>NUCLEOTIDE SEQUENCE [LARGE SCALE GENOMIC DNA]</scope>
    <source>
        <strain evidence="2 3">EXF-120</strain>
    </source>
</reference>